<organism evidence="3 4">
    <name type="scientific">Propionispira arboris</name>
    <dbReference type="NCBI Taxonomy" id="84035"/>
    <lineage>
        <taxon>Bacteria</taxon>
        <taxon>Bacillati</taxon>
        <taxon>Bacillota</taxon>
        <taxon>Negativicutes</taxon>
        <taxon>Selenomonadales</taxon>
        <taxon>Selenomonadaceae</taxon>
        <taxon>Propionispira</taxon>
    </lineage>
</organism>
<dbReference type="AlphaFoldDB" id="A0A1H6WSC6"/>
<dbReference type="SUPFAM" id="SSF55347">
    <property type="entry name" value="Glyceraldehyde-3-phosphate dehydrogenase-like, C-terminal domain"/>
    <property type="match status" value="1"/>
</dbReference>
<dbReference type="InterPro" id="IPR000683">
    <property type="entry name" value="Gfo/Idh/MocA-like_OxRdtase_N"/>
</dbReference>
<dbReference type="RefSeq" id="WP_091829831.1">
    <property type="nucleotide sequence ID" value="NZ_FNZK01000004.1"/>
</dbReference>
<dbReference type="PANTHER" id="PTHR43054:SF1">
    <property type="entry name" value="SCYLLO-INOSITOL 2-DEHYDROGENASE (NADP(+)) IOLU"/>
    <property type="match status" value="1"/>
</dbReference>
<evidence type="ECO:0000259" key="2">
    <source>
        <dbReference type="Pfam" id="PF22725"/>
    </source>
</evidence>
<dbReference type="EMBL" id="FNZK01000004">
    <property type="protein sequence ID" value="SEJ18134.1"/>
    <property type="molecule type" value="Genomic_DNA"/>
</dbReference>
<dbReference type="InterPro" id="IPR036291">
    <property type="entry name" value="NAD(P)-bd_dom_sf"/>
</dbReference>
<feature type="domain" description="Gfo/Idh/MocA-like oxidoreductase N-terminal" evidence="1">
    <location>
        <begin position="2"/>
        <end position="119"/>
    </location>
</feature>
<sequence length="330" mass="36878">MNLGIIGTGVIVSEALEALRQVETIHCIAIWARSHSKDKALALADQYKIPKVYTDYAEMLCDLELEVVYIGIINSQHYSYVKQALLAGKHVIVEKPFTSTSKEAQELVSLAKQKKLFLFEAVTLLHLPNFTAIKKALPEIGEIKMVQCNYSQYSRRYGKYMQGEVLPAFDPKLSGGALYDINIYNLNFVIGLFGTPKEVHYMANIGFNGIDTSGVLTLKYDGFAAVCVGAKDSVSPSLLTIQGTQGYIRVHGAPNTLESFTLSVEEQEITKNENLYEHRMVHEFIVFEEIYRRQDLPGCYAYLEQSLQVMAVASQARAEIGLVFPADEKN</sequence>
<dbReference type="PANTHER" id="PTHR43054">
    <property type="match status" value="1"/>
</dbReference>
<protein>
    <submittedName>
        <fullName evidence="3">Predicted dehydrogenase</fullName>
    </submittedName>
</protein>
<keyword evidence="4" id="KW-1185">Reference proteome</keyword>
<dbReference type="STRING" id="84035.SAMN05660742_10469"/>
<accession>A0A1H6WSC6</accession>
<reference evidence="3 4" key="1">
    <citation type="submission" date="2016-10" db="EMBL/GenBank/DDBJ databases">
        <authorList>
            <person name="de Groot N.N."/>
        </authorList>
    </citation>
    <scope>NUCLEOTIDE SEQUENCE [LARGE SCALE GENOMIC DNA]</scope>
    <source>
        <strain evidence="3 4">DSM 2179</strain>
    </source>
</reference>
<evidence type="ECO:0000313" key="4">
    <source>
        <dbReference type="Proteomes" id="UP000199662"/>
    </source>
</evidence>
<dbReference type="InterPro" id="IPR055170">
    <property type="entry name" value="GFO_IDH_MocA-like_dom"/>
</dbReference>
<dbReference type="SUPFAM" id="SSF51735">
    <property type="entry name" value="NAD(P)-binding Rossmann-fold domains"/>
    <property type="match status" value="1"/>
</dbReference>
<dbReference type="Gene3D" id="3.30.360.10">
    <property type="entry name" value="Dihydrodipicolinate Reductase, domain 2"/>
    <property type="match status" value="1"/>
</dbReference>
<name>A0A1H6WSC6_9FIRM</name>
<dbReference type="Gene3D" id="3.40.50.720">
    <property type="entry name" value="NAD(P)-binding Rossmann-like Domain"/>
    <property type="match status" value="1"/>
</dbReference>
<proteinExistence type="predicted"/>
<feature type="domain" description="GFO/IDH/MocA-like oxidoreductase" evidence="2">
    <location>
        <begin position="139"/>
        <end position="249"/>
    </location>
</feature>
<dbReference type="Proteomes" id="UP000199662">
    <property type="component" value="Unassembled WGS sequence"/>
</dbReference>
<gene>
    <name evidence="3" type="ORF">SAMN05660742_10469</name>
</gene>
<evidence type="ECO:0000313" key="3">
    <source>
        <dbReference type="EMBL" id="SEJ18134.1"/>
    </source>
</evidence>
<dbReference type="GO" id="GO:0000166">
    <property type="term" value="F:nucleotide binding"/>
    <property type="evidence" value="ECO:0007669"/>
    <property type="project" value="InterPro"/>
</dbReference>
<evidence type="ECO:0000259" key="1">
    <source>
        <dbReference type="Pfam" id="PF01408"/>
    </source>
</evidence>
<dbReference type="Pfam" id="PF01408">
    <property type="entry name" value="GFO_IDH_MocA"/>
    <property type="match status" value="1"/>
</dbReference>
<dbReference type="Pfam" id="PF22725">
    <property type="entry name" value="GFO_IDH_MocA_C3"/>
    <property type="match status" value="1"/>
</dbReference>